<dbReference type="EMBL" id="GBRH01213127">
    <property type="protein sequence ID" value="JAD84768.1"/>
    <property type="molecule type" value="Transcribed_RNA"/>
</dbReference>
<name>A0A0A9DDK1_ARUDO</name>
<organism evidence="1">
    <name type="scientific">Arundo donax</name>
    <name type="common">Giant reed</name>
    <name type="synonym">Donax arundinaceus</name>
    <dbReference type="NCBI Taxonomy" id="35708"/>
    <lineage>
        <taxon>Eukaryota</taxon>
        <taxon>Viridiplantae</taxon>
        <taxon>Streptophyta</taxon>
        <taxon>Embryophyta</taxon>
        <taxon>Tracheophyta</taxon>
        <taxon>Spermatophyta</taxon>
        <taxon>Magnoliopsida</taxon>
        <taxon>Liliopsida</taxon>
        <taxon>Poales</taxon>
        <taxon>Poaceae</taxon>
        <taxon>PACMAD clade</taxon>
        <taxon>Arundinoideae</taxon>
        <taxon>Arundineae</taxon>
        <taxon>Arundo</taxon>
    </lineage>
</organism>
<protein>
    <submittedName>
        <fullName evidence="1">Uncharacterized protein</fullName>
    </submittedName>
</protein>
<sequence>MHPRRRGSEPLVAFFQVTNNGWLPSSKAGGGGWSPL</sequence>
<proteinExistence type="predicted"/>
<dbReference type="AlphaFoldDB" id="A0A0A9DDK1"/>
<accession>A0A0A9DDK1</accession>
<reference evidence="1" key="2">
    <citation type="journal article" date="2015" name="Data Brief">
        <title>Shoot transcriptome of the giant reed, Arundo donax.</title>
        <authorList>
            <person name="Barrero R.A."/>
            <person name="Guerrero F.D."/>
            <person name="Moolhuijzen P."/>
            <person name="Goolsby J.A."/>
            <person name="Tidwell J."/>
            <person name="Bellgard S.E."/>
            <person name="Bellgard M.I."/>
        </authorList>
    </citation>
    <scope>NUCLEOTIDE SEQUENCE</scope>
    <source>
        <tissue evidence="1">Shoot tissue taken approximately 20 cm above the soil surface</tissue>
    </source>
</reference>
<reference evidence="1" key="1">
    <citation type="submission" date="2014-09" db="EMBL/GenBank/DDBJ databases">
        <authorList>
            <person name="Magalhaes I.L.F."/>
            <person name="Oliveira U."/>
            <person name="Santos F.R."/>
            <person name="Vidigal T.H.D.A."/>
            <person name="Brescovit A.D."/>
            <person name="Santos A.J."/>
        </authorList>
    </citation>
    <scope>NUCLEOTIDE SEQUENCE</scope>
    <source>
        <tissue evidence="1">Shoot tissue taken approximately 20 cm above the soil surface</tissue>
    </source>
</reference>
<evidence type="ECO:0000313" key="1">
    <source>
        <dbReference type="EMBL" id="JAD84768.1"/>
    </source>
</evidence>